<evidence type="ECO:0000313" key="2">
    <source>
        <dbReference type="EMBL" id="MBP2398606.1"/>
    </source>
</evidence>
<name>A0ABS4XQ12_GLUPR</name>
<protein>
    <recommendedName>
        <fullName evidence="4">Flp pilus-assembly TadG-like N-terminal domain-containing protein</fullName>
    </recommendedName>
</protein>
<keyword evidence="1" id="KW-0472">Membrane</keyword>
<evidence type="ECO:0008006" key="4">
    <source>
        <dbReference type="Google" id="ProtNLM"/>
    </source>
</evidence>
<dbReference type="RefSeq" id="WP_188947750.1">
    <property type="nucleotide sequence ID" value="NZ_BMPH01000003.1"/>
</dbReference>
<accession>A0ABS4XQ12</accession>
<sequence>MGRTGGTTAVAIYLLVVVVLGFIAVSMIRDRADIDLSFRNQAEQEVGALVFDKRTVESQPQKASH</sequence>
<reference evidence="2 3" key="1">
    <citation type="submission" date="2021-03" db="EMBL/GenBank/DDBJ databases">
        <title>Sequencing the genomes of 1000 actinobacteria strains.</title>
        <authorList>
            <person name="Klenk H.-P."/>
        </authorList>
    </citation>
    <scope>NUCLEOTIDE SEQUENCE [LARGE SCALE GENOMIC DNA]</scope>
    <source>
        <strain evidence="2 3">DSM 20168</strain>
    </source>
</reference>
<gene>
    <name evidence="2" type="ORF">JOF39_001687</name>
</gene>
<dbReference type="Proteomes" id="UP001195422">
    <property type="component" value="Unassembled WGS sequence"/>
</dbReference>
<keyword evidence="1" id="KW-1133">Transmembrane helix</keyword>
<evidence type="ECO:0000313" key="3">
    <source>
        <dbReference type="Proteomes" id="UP001195422"/>
    </source>
</evidence>
<keyword evidence="1" id="KW-0812">Transmembrane</keyword>
<dbReference type="EMBL" id="JAGIOJ010000001">
    <property type="protein sequence ID" value="MBP2398606.1"/>
    <property type="molecule type" value="Genomic_DNA"/>
</dbReference>
<comment type="caution">
    <text evidence="2">The sequence shown here is derived from an EMBL/GenBank/DDBJ whole genome shotgun (WGS) entry which is preliminary data.</text>
</comment>
<organism evidence="2 3">
    <name type="scientific">Glutamicibacter protophormiae</name>
    <name type="common">Brevibacterium protophormiae</name>
    <dbReference type="NCBI Taxonomy" id="37930"/>
    <lineage>
        <taxon>Bacteria</taxon>
        <taxon>Bacillati</taxon>
        <taxon>Actinomycetota</taxon>
        <taxon>Actinomycetes</taxon>
        <taxon>Micrococcales</taxon>
        <taxon>Micrococcaceae</taxon>
        <taxon>Glutamicibacter</taxon>
    </lineage>
</organism>
<proteinExistence type="predicted"/>
<feature type="transmembrane region" description="Helical" evidence="1">
    <location>
        <begin position="6"/>
        <end position="28"/>
    </location>
</feature>
<keyword evidence="3" id="KW-1185">Reference proteome</keyword>
<evidence type="ECO:0000256" key="1">
    <source>
        <dbReference type="SAM" id="Phobius"/>
    </source>
</evidence>